<feature type="region of interest" description="Disordered" evidence="5">
    <location>
        <begin position="131"/>
        <end position="164"/>
    </location>
</feature>
<organism evidence="7 8">
    <name type="scientific">Serratia odorifera</name>
    <dbReference type="NCBI Taxonomy" id="618"/>
    <lineage>
        <taxon>Bacteria</taxon>
        <taxon>Pseudomonadati</taxon>
        <taxon>Pseudomonadota</taxon>
        <taxon>Gammaproteobacteria</taxon>
        <taxon>Enterobacterales</taxon>
        <taxon>Yersiniaceae</taxon>
        <taxon>Serratia</taxon>
    </lineage>
</organism>
<evidence type="ECO:0000256" key="2">
    <source>
        <dbReference type="ARBA" id="ARBA00008441"/>
    </source>
</evidence>
<dbReference type="InterPro" id="IPR052211">
    <property type="entry name" value="Cpx_auxiliary_protein"/>
</dbReference>
<protein>
    <submittedName>
        <fullName evidence="7">Periplasmic protein CpxP</fullName>
    </submittedName>
</protein>
<keyword evidence="4" id="KW-0574">Periplasm</keyword>
<comment type="subcellular location">
    <subcellularLocation>
        <location evidence="1">Periplasm</location>
    </subcellularLocation>
</comment>
<evidence type="ECO:0000256" key="6">
    <source>
        <dbReference type="SAM" id="SignalP"/>
    </source>
</evidence>
<dbReference type="CDD" id="cd09916">
    <property type="entry name" value="CpxP_like"/>
    <property type="match status" value="1"/>
</dbReference>
<feature type="chain" id="PRO_5041078720" evidence="6">
    <location>
        <begin position="23"/>
        <end position="164"/>
    </location>
</feature>
<accession>A0A3S4DFJ6</accession>
<sequence>MRKVTALVMASMLAIGSSAATAAETISETLPSATHVAINTLPGQHHMFDGVSLTEQQRQQMRDLMRQARNDLPGVNVAEMEAMHKLVTADKFDEAAVHAQAERMAQEQVKRQVEMARVRNQMYNLLTPKQKSVLDQKHQQRMQQMEQQISGLQQTSAQKLSATE</sequence>
<name>A0A3S4DFJ6_SEROD</name>
<proteinExistence type="inferred from homology"/>
<dbReference type="PIRSF" id="PIRSF034445">
    <property type="entry name" value="CpxP_Spy"/>
    <property type="match status" value="1"/>
</dbReference>
<dbReference type="PANTHER" id="PTHR38102">
    <property type="entry name" value="PERIPLASMIC CHAPERONE SPY"/>
    <property type="match status" value="1"/>
</dbReference>
<dbReference type="PANTHER" id="PTHR38102:SF2">
    <property type="entry name" value="PERIPLASMIC PROTEIN CPXP"/>
    <property type="match status" value="1"/>
</dbReference>
<feature type="compositionally biased region" description="Polar residues" evidence="5">
    <location>
        <begin position="149"/>
        <end position="164"/>
    </location>
</feature>
<gene>
    <name evidence="7" type="primary">cpxP</name>
    <name evidence="7" type="ORF">NCTC11214_01598</name>
</gene>
<dbReference type="InterPro" id="IPR012899">
    <property type="entry name" value="LTXXQ"/>
</dbReference>
<dbReference type="Proteomes" id="UP000281391">
    <property type="component" value="Chromosome"/>
</dbReference>
<feature type="signal peptide" evidence="6">
    <location>
        <begin position="1"/>
        <end position="22"/>
    </location>
</feature>
<evidence type="ECO:0000256" key="3">
    <source>
        <dbReference type="ARBA" id="ARBA00022729"/>
    </source>
</evidence>
<reference evidence="7 8" key="1">
    <citation type="submission" date="2018-12" db="EMBL/GenBank/DDBJ databases">
        <authorList>
            <consortium name="Pathogen Informatics"/>
        </authorList>
    </citation>
    <scope>NUCLEOTIDE SEQUENCE [LARGE SCALE GENOMIC DNA]</scope>
    <source>
        <strain evidence="7 8">NCTC11214</strain>
    </source>
</reference>
<evidence type="ECO:0000256" key="5">
    <source>
        <dbReference type="SAM" id="MobiDB-lite"/>
    </source>
</evidence>
<dbReference type="GO" id="GO:0051082">
    <property type="term" value="F:unfolded protein binding"/>
    <property type="evidence" value="ECO:0007669"/>
    <property type="project" value="TreeGrafter"/>
</dbReference>
<keyword evidence="3 6" id="KW-0732">Signal</keyword>
<dbReference type="GO" id="GO:0030288">
    <property type="term" value="C:outer membrane-bounded periplasmic space"/>
    <property type="evidence" value="ECO:0007669"/>
    <property type="project" value="TreeGrafter"/>
</dbReference>
<dbReference type="AlphaFoldDB" id="A0A3S4DFJ6"/>
<evidence type="ECO:0000313" key="8">
    <source>
        <dbReference type="Proteomes" id="UP000281391"/>
    </source>
</evidence>
<dbReference type="NCBIfam" id="NF007687">
    <property type="entry name" value="PRK10363.1"/>
    <property type="match status" value="1"/>
</dbReference>
<evidence type="ECO:0000256" key="4">
    <source>
        <dbReference type="ARBA" id="ARBA00022764"/>
    </source>
</evidence>
<evidence type="ECO:0000313" key="7">
    <source>
        <dbReference type="EMBL" id="VDZ54990.1"/>
    </source>
</evidence>
<dbReference type="Pfam" id="PF07813">
    <property type="entry name" value="LTXXQ"/>
    <property type="match status" value="1"/>
</dbReference>
<dbReference type="Gene3D" id="1.20.120.1490">
    <property type="match status" value="1"/>
</dbReference>
<dbReference type="RefSeq" id="WP_004956624.1">
    <property type="nucleotide sequence ID" value="NZ_JAEKCK010000011.1"/>
</dbReference>
<comment type="similarity">
    <text evidence="2">Belongs to the CpxP/Spy family.</text>
</comment>
<dbReference type="EMBL" id="LR134117">
    <property type="protein sequence ID" value="VDZ54990.1"/>
    <property type="molecule type" value="Genomic_DNA"/>
</dbReference>
<evidence type="ECO:0000256" key="1">
    <source>
        <dbReference type="ARBA" id="ARBA00004418"/>
    </source>
</evidence>
<dbReference type="KEGG" id="sof:NCTC11214_01598"/>